<organism evidence="1 2">
    <name type="scientific">Micractinium conductrix</name>
    <dbReference type="NCBI Taxonomy" id="554055"/>
    <lineage>
        <taxon>Eukaryota</taxon>
        <taxon>Viridiplantae</taxon>
        <taxon>Chlorophyta</taxon>
        <taxon>core chlorophytes</taxon>
        <taxon>Trebouxiophyceae</taxon>
        <taxon>Chlorellales</taxon>
        <taxon>Chlorellaceae</taxon>
        <taxon>Chlorella clade</taxon>
        <taxon>Micractinium</taxon>
    </lineage>
</organism>
<gene>
    <name evidence="1" type="ORF">C2E20_4696</name>
</gene>
<evidence type="ECO:0000313" key="1">
    <source>
        <dbReference type="EMBL" id="PSC71988.1"/>
    </source>
</evidence>
<reference evidence="1 2" key="1">
    <citation type="journal article" date="2018" name="Plant J.">
        <title>Genome sequences of Chlorella sorokiniana UTEX 1602 and Micractinium conductrix SAG 241.80: implications to maltose excretion by a green alga.</title>
        <authorList>
            <person name="Arriola M.B."/>
            <person name="Velmurugan N."/>
            <person name="Zhang Y."/>
            <person name="Plunkett M.H."/>
            <person name="Hondzo H."/>
            <person name="Barney B.M."/>
        </authorList>
    </citation>
    <scope>NUCLEOTIDE SEQUENCE [LARGE SCALE GENOMIC DNA]</scope>
    <source>
        <strain evidence="1 2">SAG 241.80</strain>
    </source>
</reference>
<name>A0A2P6VD20_9CHLO</name>
<dbReference type="InterPro" id="IPR032801">
    <property type="entry name" value="PXL2A/B/C"/>
</dbReference>
<dbReference type="Proteomes" id="UP000239649">
    <property type="component" value="Unassembled WGS sequence"/>
</dbReference>
<dbReference type="AlphaFoldDB" id="A0A2P6VD20"/>
<comment type="caution">
    <text evidence="1">The sequence shown here is derived from an EMBL/GenBank/DDBJ whole genome shotgun (WGS) entry which is preliminary data.</text>
</comment>
<keyword evidence="2" id="KW-1185">Reference proteome</keyword>
<dbReference type="Pfam" id="PF13911">
    <property type="entry name" value="AhpC-TSA_2"/>
    <property type="match status" value="1"/>
</dbReference>
<accession>A0A2P6VD20</accession>
<dbReference type="STRING" id="554055.A0A2P6VD20"/>
<protein>
    <submittedName>
        <fullName evidence="1">Seleno U</fullName>
    </submittedName>
</protein>
<proteinExistence type="predicted"/>
<dbReference type="EMBL" id="LHPF02000012">
    <property type="protein sequence ID" value="PSC71988.1"/>
    <property type="molecule type" value="Genomic_DNA"/>
</dbReference>
<evidence type="ECO:0000313" key="2">
    <source>
        <dbReference type="Proteomes" id="UP000239649"/>
    </source>
</evidence>
<dbReference type="OrthoDB" id="40334at2759"/>
<sequence length="130" mass="14653">MYLVSIGTAERGRQFCTQTLFPPELLLCDPENVTYTALGLKKGIRQTFLSYETPLAMWQRIKGGDMSDLKAVLSRWTKQELWVPPKADQAYQQGGAVVFDGKRLVFAHYDAATSAHVDFKLLIREATRGL</sequence>